<organism evidence="2 3">
    <name type="scientific">Parasponia andersonii</name>
    <name type="common">Sponia andersonii</name>
    <dbReference type="NCBI Taxonomy" id="3476"/>
    <lineage>
        <taxon>Eukaryota</taxon>
        <taxon>Viridiplantae</taxon>
        <taxon>Streptophyta</taxon>
        <taxon>Embryophyta</taxon>
        <taxon>Tracheophyta</taxon>
        <taxon>Spermatophyta</taxon>
        <taxon>Magnoliopsida</taxon>
        <taxon>eudicotyledons</taxon>
        <taxon>Gunneridae</taxon>
        <taxon>Pentapetalae</taxon>
        <taxon>rosids</taxon>
        <taxon>fabids</taxon>
        <taxon>Rosales</taxon>
        <taxon>Cannabaceae</taxon>
        <taxon>Parasponia</taxon>
    </lineage>
</organism>
<evidence type="ECO:0000313" key="2">
    <source>
        <dbReference type="EMBL" id="PON75918.1"/>
    </source>
</evidence>
<comment type="caution">
    <text evidence="2">The sequence shown here is derived from an EMBL/GenBank/DDBJ whole genome shotgun (WGS) entry which is preliminary data.</text>
</comment>
<feature type="region of interest" description="Disordered" evidence="1">
    <location>
        <begin position="203"/>
        <end position="251"/>
    </location>
</feature>
<gene>
    <name evidence="2" type="ORF">PanWU01x14_038690</name>
</gene>
<name>A0A2P5DRK5_PARAD</name>
<feature type="region of interest" description="Disordered" evidence="1">
    <location>
        <begin position="1"/>
        <end position="34"/>
    </location>
</feature>
<feature type="compositionally biased region" description="Basic and acidic residues" evidence="1">
    <location>
        <begin position="75"/>
        <end position="92"/>
    </location>
</feature>
<dbReference type="EMBL" id="JXTB01000021">
    <property type="protein sequence ID" value="PON75918.1"/>
    <property type="molecule type" value="Genomic_DNA"/>
</dbReference>
<evidence type="ECO:0000313" key="3">
    <source>
        <dbReference type="Proteomes" id="UP000237105"/>
    </source>
</evidence>
<accession>A0A2P5DRK5</accession>
<proteinExistence type="predicted"/>
<feature type="compositionally biased region" description="Basic residues" evidence="1">
    <location>
        <begin position="212"/>
        <end position="231"/>
    </location>
</feature>
<dbReference type="AlphaFoldDB" id="A0A2P5DRK5"/>
<feature type="compositionally biased region" description="Polar residues" evidence="1">
    <location>
        <begin position="94"/>
        <end position="108"/>
    </location>
</feature>
<reference evidence="3" key="1">
    <citation type="submission" date="2016-06" db="EMBL/GenBank/DDBJ databases">
        <title>Parallel loss of symbiosis genes in relatives of nitrogen-fixing non-legume Parasponia.</title>
        <authorList>
            <person name="Van Velzen R."/>
            <person name="Holmer R."/>
            <person name="Bu F."/>
            <person name="Rutten L."/>
            <person name="Van Zeijl A."/>
            <person name="Liu W."/>
            <person name="Santuari L."/>
            <person name="Cao Q."/>
            <person name="Sharma T."/>
            <person name="Shen D."/>
            <person name="Roswanjaya Y."/>
            <person name="Wardhani T."/>
            <person name="Kalhor M.S."/>
            <person name="Jansen J."/>
            <person name="Van den Hoogen J."/>
            <person name="Gungor B."/>
            <person name="Hartog M."/>
            <person name="Hontelez J."/>
            <person name="Verver J."/>
            <person name="Yang W.-C."/>
            <person name="Schijlen E."/>
            <person name="Repin R."/>
            <person name="Schilthuizen M."/>
            <person name="Schranz E."/>
            <person name="Heidstra R."/>
            <person name="Miyata K."/>
            <person name="Fedorova E."/>
            <person name="Kohlen W."/>
            <person name="Bisseling T."/>
            <person name="Smit S."/>
            <person name="Geurts R."/>
        </authorList>
    </citation>
    <scope>NUCLEOTIDE SEQUENCE [LARGE SCALE GENOMIC DNA]</scope>
    <source>
        <strain evidence="3">cv. WU1-14</strain>
    </source>
</reference>
<feature type="region of interest" description="Disordered" evidence="1">
    <location>
        <begin position="75"/>
        <end position="108"/>
    </location>
</feature>
<evidence type="ECO:0000256" key="1">
    <source>
        <dbReference type="SAM" id="MobiDB-lite"/>
    </source>
</evidence>
<sequence length="271" mass="29299">MDKSFISMKSGRGHAFESTGGGGRFDGTPTASGSRVTRVWTRVHGAGEVLPNPNCHEIVGNPDGKLDGFEHNKRELLSRSSRKSETSKDLRGETSATSNSPNISTGPPVNNIFSASSLYQSMTAKLLSGATTIPIGSISSTPNDPISNAATQLFNVPSSNGLIFSAHVPSYPITFQQNKTPAHETLDVFHPDDGTTNLIFSANNDSSDRTKKSSKKWKMLARSKTTNKTRSKVADVERRRKRDTTNDFEEEKKQRTILGEISNLLGSAATA</sequence>
<keyword evidence="3" id="KW-1185">Reference proteome</keyword>
<dbReference type="Proteomes" id="UP000237105">
    <property type="component" value="Unassembled WGS sequence"/>
</dbReference>
<protein>
    <submittedName>
        <fullName evidence="2">Uncharacterized protein</fullName>
    </submittedName>
</protein>